<feature type="chain" id="PRO_5025550895" evidence="1">
    <location>
        <begin position="24"/>
        <end position="354"/>
    </location>
</feature>
<keyword evidence="2" id="KW-0378">Hydrolase</keyword>
<dbReference type="EMBL" id="GIFC01016593">
    <property type="protein sequence ID" value="MXU98676.1"/>
    <property type="molecule type" value="Transcribed_RNA"/>
</dbReference>
<evidence type="ECO:0000313" key="2">
    <source>
        <dbReference type="EMBL" id="MXU98676.1"/>
    </source>
</evidence>
<dbReference type="InterPro" id="IPR024079">
    <property type="entry name" value="MetalloPept_cat_dom_sf"/>
</dbReference>
<sequence length="354" mass="39138">MLPNALVLLLLASVLTYPMGGDAGRIAKSMLSKKKMTVWIGVCILFDHKYTTINPYSSIPEAFQIYLQVLVKAAELRYRDLENTNVILSVPRIEEHKGGEILPVIEASPSGMPYVDSDKTILELTRMRERRPDYYSSCDVLLLITGHSVDTHLTNADRTWPGLPLQGRICESESVAFIYDNGKTFSGVNSFAQQLAFLPKLLFQGRLNAPLQTSSVYYKSLMSHPGESFLYNVHLKGRAGMRTLLEKNIEVPGNNFGCWRDVPHSLLYPLPYNYLGITSSPCGFYSLRECAEPQQGLIINGQQVPAPPCKHTCCTEGGCQKVVNWPDGKPCGVSSVCVSGWCVNMAGGNVVQPQ</sequence>
<name>A0A6B0VAE3_IXORI</name>
<proteinExistence type="predicted"/>
<keyword evidence="2" id="KW-0482">Metalloprotease</keyword>
<keyword evidence="1" id="KW-0732">Signal</keyword>
<dbReference type="AlphaFoldDB" id="A0A6B0VAE3"/>
<reference evidence="2" key="1">
    <citation type="submission" date="2019-12" db="EMBL/GenBank/DDBJ databases">
        <title>An insight into the sialome of adult female Ixodes ricinus ticks feeding for 6 days.</title>
        <authorList>
            <person name="Perner J."/>
            <person name="Ribeiro J.M.C."/>
        </authorList>
    </citation>
    <scope>NUCLEOTIDE SEQUENCE</scope>
    <source>
        <strain evidence="2">Semi-engorged</strain>
        <tissue evidence="2">Salivary glands</tissue>
    </source>
</reference>
<accession>A0A6B0VAE3</accession>
<organism evidence="2">
    <name type="scientific">Ixodes ricinus</name>
    <name type="common">Common tick</name>
    <name type="synonym">Acarus ricinus</name>
    <dbReference type="NCBI Taxonomy" id="34613"/>
    <lineage>
        <taxon>Eukaryota</taxon>
        <taxon>Metazoa</taxon>
        <taxon>Ecdysozoa</taxon>
        <taxon>Arthropoda</taxon>
        <taxon>Chelicerata</taxon>
        <taxon>Arachnida</taxon>
        <taxon>Acari</taxon>
        <taxon>Parasitiformes</taxon>
        <taxon>Ixodida</taxon>
        <taxon>Ixodoidea</taxon>
        <taxon>Ixodidae</taxon>
        <taxon>Ixodinae</taxon>
        <taxon>Ixodes</taxon>
    </lineage>
</organism>
<dbReference type="GO" id="GO:0006508">
    <property type="term" value="P:proteolysis"/>
    <property type="evidence" value="ECO:0007669"/>
    <property type="project" value="UniProtKB-KW"/>
</dbReference>
<evidence type="ECO:0000256" key="1">
    <source>
        <dbReference type="SAM" id="SignalP"/>
    </source>
</evidence>
<dbReference type="Gene3D" id="3.40.390.10">
    <property type="entry name" value="Collagenase (Catalytic Domain)"/>
    <property type="match status" value="1"/>
</dbReference>
<feature type="signal peptide" evidence="1">
    <location>
        <begin position="1"/>
        <end position="23"/>
    </location>
</feature>
<protein>
    <submittedName>
        <fullName evidence="2">Putative secreted metalloprotease</fullName>
    </submittedName>
</protein>
<dbReference type="GO" id="GO:0008237">
    <property type="term" value="F:metallopeptidase activity"/>
    <property type="evidence" value="ECO:0007669"/>
    <property type="project" value="UniProtKB-KW"/>
</dbReference>
<keyword evidence="2" id="KW-0645">Protease</keyword>